<organism evidence="2 3">
    <name type="scientific">Elongatibacter sediminis</name>
    <dbReference type="NCBI Taxonomy" id="3119006"/>
    <lineage>
        <taxon>Bacteria</taxon>
        <taxon>Pseudomonadati</taxon>
        <taxon>Pseudomonadota</taxon>
        <taxon>Gammaproteobacteria</taxon>
        <taxon>Chromatiales</taxon>
        <taxon>Wenzhouxiangellaceae</taxon>
        <taxon>Elongatibacter</taxon>
    </lineage>
</organism>
<keyword evidence="1" id="KW-1133">Transmembrane helix</keyword>
<dbReference type="RefSeq" id="WP_354694539.1">
    <property type="nucleotide sequence ID" value="NZ_JAZHOG010000003.1"/>
</dbReference>
<keyword evidence="1" id="KW-0812">Transmembrane</keyword>
<proteinExistence type="predicted"/>
<protein>
    <submittedName>
        <fullName evidence="2">DUF1761 domain-containing protein</fullName>
    </submittedName>
</protein>
<accession>A0AAW9REG5</accession>
<dbReference type="Proteomes" id="UP001359886">
    <property type="component" value="Unassembled WGS sequence"/>
</dbReference>
<name>A0AAW9REG5_9GAMM</name>
<reference evidence="2 3" key="1">
    <citation type="submission" date="2024-02" db="EMBL/GenBank/DDBJ databases">
        <title>A novel Wenzhouxiangellaceae bacterium, isolated from coastal sediments.</title>
        <authorList>
            <person name="Du Z.-J."/>
            <person name="Ye Y.-Q."/>
            <person name="Zhang X.-Y."/>
        </authorList>
    </citation>
    <scope>NUCLEOTIDE SEQUENCE [LARGE SCALE GENOMIC DNA]</scope>
    <source>
        <strain evidence="2 3">CH-27</strain>
    </source>
</reference>
<dbReference type="EMBL" id="JAZHOG010000003">
    <property type="protein sequence ID" value="MEJ8567225.1"/>
    <property type="molecule type" value="Genomic_DNA"/>
</dbReference>
<dbReference type="Pfam" id="PF08570">
    <property type="entry name" value="DUF1761"/>
    <property type="match status" value="1"/>
</dbReference>
<feature type="transmembrane region" description="Helical" evidence="1">
    <location>
        <begin position="6"/>
        <end position="24"/>
    </location>
</feature>
<sequence>MPPVDWIASLVAAVSAFVLGGLWYSPALFAKAWQQDTGLSDEQLNAASKGKIFGGAFLLCFLGAIVFSMFLGPDPSVAFGVGAGAAAGIFWVAGSFGVNYLFELKPVRLWLINGGYHAIQFTLYGLVLGLM</sequence>
<gene>
    <name evidence="2" type="ORF">V3330_06265</name>
</gene>
<keyword evidence="3" id="KW-1185">Reference proteome</keyword>
<evidence type="ECO:0000313" key="3">
    <source>
        <dbReference type="Proteomes" id="UP001359886"/>
    </source>
</evidence>
<evidence type="ECO:0000256" key="1">
    <source>
        <dbReference type="SAM" id="Phobius"/>
    </source>
</evidence>
<feature type="transmembrane region" description="Helical" evidence="1">
    <location>
        <begin position="52"/>
        <end position="71"/>
    </location>
</feature>
<evidence type="ECO:0000313" key="2">
    <source>
        <dbReference type="EMBL" id="MEJ8567225.1"/>
    </source>
</evidence>
<feature type="transmembrane region" description="Helical" evidence="1">
    <location>
        <begin position="77"/>
        <end position="102"/>
    </location>
</feature>
<comment type="caution">
    <text evidence="2">The sequence shown here is derived from an EMBL/GenBank/DDBJ whole genome shotgun (WGS) entry which is preliminary data.</text>
</comment>
<keyword evidence="1" id="KW-0472">Membrane</keyword>
<dbReference type="InterPro" id="IPR013879">
    <property type="entry name" value="DUF1761"/>
</dbReference>
<dbReference type="AlphaFoldDB" id="A0AAW9REG5"/>
<feature type="transmembrane region" description="Helical" evidence="1">
    <location>
        <begin position="109"/>
        <end position="130"/>
    </location>
</feature>